<evidence type="ECO:0000259" key="3">
    <source>
        <dbReference type="Pfam" id="PF21678"/>
    </source>
</evidence>
<feature type="compositionally biased region" description="Basic and acidic residues" evidence="1">
    <location>
        <begin position="1078"/>
        <end position="1096"/>
    </location>
</feature>
<sequence length="3187" mass="359870">MALSHLASNWLLALLIGYALHLNWWTDSHDRIWVSLVWRYWIWRTRNDFVNPDRGEDGVKDLSKESKLPSRIYVSLEGVEWHLYNRTAAFNDILSHIQQVNNEKGGSSIRAFSSRSETDRRNILSPHETITSSTIIREAASKVKGLKDKLTSWLTILQPELYEILPIDVSVVRGAILFGNGATPRLLVAKFSAGSGSYSMVPMKQSRSLHDKYKIVVDARFRDAKMDLERNHRYRGSLSDQGRVIAKRFKNEYLPSRLTYSVFRDMWTSTKRREALDKIEDMYSRTMFEQHEHQNHYAVVETILDTPELQLSYHWDIPGAVPSAPVKEEFKGDIHSQVGNGDLSPQFGLDVIVHGGIIRYGPWADRQRIELQRIFFPQTYRTNTPTASLNPGDTRIYTEMKIFIELRDTTTLHIPFREPSKDWQYNEGKFSGASKKRREAGWIEIHAGGNSTINYVLPWFATSSGYDVLMQLHLDEVKILSSVNEMKLLSATSAKILCEMPTPLHWKDFRHWIFEVSLQAPTFHLIRDHIHLLTDLGKDWISGPPTDYEKWIPMRYTANIAIRDFEFNLYLNDQNLITRPHARDANSILSLRGKTLRSAVDIPSNTFRPSYVKYPFWVESPNVNLVLTLPNWNTHAMFSSFRTSDFGALRAFRLEGSYLSHSEVLPGNIDQLKFSITGSDVVFIAFGWVIRNLMSLRENYFGNFTHFSTLDEYVYKREHNIPVGDIIESKWKEGRSNVFEVTLDVLFHRTVVVFPAGLTGYEYSVDPWSDNTSSGEAYRSLGTSVLMLQPEFQLYLRTHDFSMEMDVHTSPVKLSVVEHLSHSLLYEPYTVLGRRKLHLDGLNIVAHRLFGPQPRTATYLCLWEFYIQGLMGSISLTELQGLLSAMTSFRLNFVDAVNAPAAELTLPSDPDVTFLKLDLSHLDVALDAGKSVIQLFLQNGIKFDYNDLAGNYYKKMIELRIPTCVLRGLLKANIHPEQWYEASSISFDLAMDMYFSPAHWEDLAREQRDFIAAEDAPTRRAWFLYESPKDKPTFRTSGYKGGVHLPQPAFPGMKKRERKLSMVSQRYARQKPSLTIHRTVDSDQDEHISEADRDARLAYSRPTTPLPTMNNFQDPSTSGESDTEDYSSHGTNTDFDDITKPTPHGNAPPEGYPPLAYYRHIVRKYESHINDAYIHSPLFTVLKDPTSSLEDIPVPPEEDSRPFNPNTSDESPSYPNQSCTTISIRNNHLIALLTPLCIHIGLSLIEDVTAYWRSSSIESLVDSLTADFLATAGLEPINVPSRTDFNLEFQTLQLRILQSLMTVGQTLSPVVDPPSNTTVAISHDSRIISDAIVVINGSQTRFSKITSQKQNSVLFGSSFAVLRSRVGIYIVHDTSFTSRNMKLLSQSKLRLGGSKAAVSPSSMHANIGNLNFELLGNASVEIICATIQNLIRTYHDLRRPFSICKKTVHTAQWRRVWGILQVSRAIPIDDPLSQIQPSYLIQTGRPDRLRYDPSWKLFMYLRHCLRLLGPGHRRTLMEMPRFDEVGLLPPTPQEISQVLERRLGTWGYDLSREHVMALPFMSCCFSPIIQPSSSTQGRGPCTIPIFVDTGIIAVLIHGVDSVPSVNTGNVFTIGPLAASYRTRKQTVTAQPLNKLHSIHTHILDGEYLPVHHHVLTLSMGDIRFSFHPNFVIFLQRLLPLYSEYLAPVHEGPSALPLNSKKALMTHNLWECFVRISQVAIQAAVEGMVAEIGFKDMDTTGSVLSSSAIARSQLRSRSFASGSCILRFSELFVRVRQAQDKHDPFRFNEREVLASLVLTQASLHNSCRTLGGDAAPDGSCLLAMQSVVISVPRSVLLTYQLIEEWRVQYLPKVHAMSRDLVSELNKRHKQHVNKPKGTIKQFMTPTIDFQFYVRRVGLLLQVMHGTWFSWDVNNTLGFLKCSPVSNQCRLTYGVRLSDQRIKITSHSAYDISGDRVISFRLPAFEAAGNYEGGRVRSHAIIDKFSIHLKPQYMDDILVVQHNLGTHFYDVLDLISKNRNKRSPTRSNKAGFDIRYDVAFMLRGFRIDIDGPTTVLDLTWAEMTGTAKNEPNLIWNFAVASLALGLSHHSTEKRVASDFDRRFRTAYMVLDMKARSLSSPGLRGNASSAEKFIRQERRAIELEEIKKKTQRVIRVFDVPKAEVTLNRSASWLDKYSLSVNVTDIGVAFPLKLKNEVEVDSIGSVPAFLLAIKSAMFSSKGSRSGQASMERLSLQFVERFDQTEPQQFDGDRHPSRNKLLYPHMKAKFRSVAMVPPRELHLAANVDGFILDLDPGIVDNVFSLIDVYKRGKARIEKLSYLPQRASTSDTKLERRTFGSFSSTDTGYQPIMASHVLMTLVFHTGEMHLRGMSERLGGAKSPPKYDLPEIIQFPTITVWGEYRAKSRLNNSLEVDSSLLTFRTQVHSTINHIKPSMLDFVIGIMDRLQDQLQLPETKTQMSDDIPHTEVSEIVSHESSEFLSPGVLNGIQLSFSLRIDSSRLELLSDLDVIASVVWESGGFLVTLSPTTRTLQFTGSVTGLKLDLRHTKHQAGAVQTAHADARGLAFSVSYSQNEDNREPCLSVVLDTEFDAGFRFDRLQDILIFKAVYIDRIPVAASSTSKKSSPSPAVESNNNNHVSNLNTVILVRARQIKLTADLGHNITSAVATFKSAIFTSRITPITTDFRFIIAALDLDLAEDRPLGGYMRLPDFYFTTSRGRSARLELTKGASQMLDVTLGSGPLDIVVQSEKRVLLQYHADPFFTHIADDWSAIDWRLPSEDRVLRLEFSVTGKELLIIANLQSVPRLLMLLDKLRSDLQTQEKEAQTALDASSMRYLPRPDNTLTEVADAMIRSSRKKIRDSSALTYTVIQHMKLQLSSLRVALFRTPNDLEMALFQGRDVQAELDRLIHSLDSPPSRSLRLAFSSLYLSKYSSLKYRAVGDELLASPWLEKLLKGASEWTIARLPAMNLEMNSDVEYDASGRQEILYYDLVATPDERVQSLRSIYVSLNLSLYIWAGALVKGLGIEIEKALAATSFSNKTAIKDVAASIATPPTLVSSNTADSSLKVSDYLAVPPSASSSSTLQPPPRTVPLAADQRLPRRYHARSETSIDYGTIQQLGEATPDAQAPWLGLKETVPPRVHEYATLPMEVLMKMLLEIYNKQLKMATRSQILYSARENGEESISGESEDDEL</sequence>
<reference evidence="4" key="1">
    <citation type="submission" date="2021-10" db="EMBL/GenBank/DDBJ databases">
        <title>De novo Genome Assembly of Clathrus columnatus (Basidiomycota, Fungi) Using Illumina and Nanopore Sequence Data.</title>
        <authorList>
            <person name="Ogiso-Tanaka E."/>
            <person name="Itagaki H."/>
            <person name="Hosoya T."/>
            <person name="Hosaka K."/>
        </authorList>
    </citation>
    <scope>NUCLEOTIDE SEQUENCE</scope>
    <source>
        <strain evidence="4">MO-923</strain>
    </source>
</reference>
<dbReference type="Pfam" id="PF21678">
    <property type="entry name" value="Csf1_N"/>
    <property type="match status" value="1"/>
</dbReference>
<protein>
    <recommendedName>
        <fullName evidence="3">Csf1 N-terminal domain-containing protein</fullName>
    </recommendedName>
</protein>
<proteinExistence type="predicted"/>
<dbReference type="GO" id="GO:0006113">
    <property type="term" value="P:fermentation"/>
    <property type="evidence" value="ECO:0007669"/>
    <property type="project" value="InterPro"/>
</dbReference>
<evidence type="ECO:0000313" key="4">
    <source>
        <dbReference type="EMBL" id="GJJ06705.1"/>
    </source>
</evidence>
<gene>
    <name evidence="4" type="ORF">Clacol_000901</name>
</gene>
<feature type="region of interest" description="Disordered" evidence="1">
    <location>
        <begin position="1186"/>
        <end position="1217"/>
    </location>
</feature>
<feature type="region of interest" description="Disordered" evidence="1">
    <location>
        <begin position="1059"/>
        <end position="1151"/>
    </location>
</feature>
<evidence type="ECO:0000256" key="1">
    <source>
        <dbReference type="SAM" id="MobiDB-lite"/>
    </source>
</evidence>
<keyword evidence="2" id="KW-0732">Signal</keyword>
<evidence type="ECO:0000256" key="2">
    <source>
        <dbReference type="SAM" id="SignalP"/>
    </source>
</evidence>
<feature type="chain" id="PRO_5043876209" description="Csf1 N-terminal domain-containing protein" evidence="2">
    <location>
        <begin position="22"/>
        <end position="3187"/>
    </location>
</feature>
<evidence type="ECO:0000313" key="5">
    <source>
        <dbReference type="Proteomes" id="UP001050691"/>
    </source>
</evidence>
<feature type="signal peptide" evidence="2">
    <location>
        <begin position="1"/>
        <end position="21"/>
    </location>
</feature>
<accession>A0AAV4ZY05</accession>
<dbReference type="GO" id="GO:0016020">
    <property type="term" value="C:membrane"/>
    <property type="evidence" value="ECO:0007669"/>
    <property type="project" value="InterPro"/>
</dbReference>
<dbReference type="InterPro" id="IPR029636">
    <property type="entry name" value="Csf1"/>
</dbReference>
<feature type="domain" description="Csf1 N-terminal" evidence="3">
    <location>
        <begin position="35"/>
        <end position="715"/>
    </location>
</feature>
<dbReference type="PANTHER" id="PTHR32085:SF3">
    <property type="entry name" value="PROTEIN CSF1"/>
    <property type="match status" value="1"/>
</dbReference>
<name>A0AAV4ZY05_9AGAM</name>
<organism evidence="4 5">
    <name type="scientific">Clathrus columnatus</name>
    <dbReference type="NCBI Taxonomy" id="1419009"/>
    <lineage>
        <taxon>Eukaryota</taxon>
        <taxon>Fungi</taxon>
        <taxon>Dikarya</taxon>
        <taxon>Basidiomycota</taxon>
        <taxon>Agaricomycotina</taxon>
        <taxon>Agaricomycetes</taxon>
        <taxon>Phallomycetidae</taxon>
        <taxon>Phallales</taxon>
        <taxon>Clathraceae</taxon>
        <taxon>Clathrus</taxon>
    </lineage>
</organism>
<dbReference type="EMBL" id="BPWL01000001">
    <property type="protein sequence ID" value="GJJ06705.1"/>
    <property type="molecule type" value="Genomic_DNA"/>
</dbReference>
<feature type="compositionally biased region" description="Polar residues" evidence="1">
    <location>
        <begin position="1203"/>
        <end position="1217"/>
    </location>
</feature>
<dbReference type="Proteomes" id="UP001050691">
    <property type="component" value="Unassembled WGS sequence"/>
</dbReference>
<keyword evidence="5" id="KW-1185">Reference proteome</keyword>
<feature type="region of interest" description="Disordered" evidence="1">
    <location>
        <begin position="1035"/>
        <end position="1054"/>
    </location>
</feature>
<comment type="caution">
    <text evidence="4">The sequence shown here is derived from an EMBL/GenBank/DDBJ whole genome shotgun (WGS) entry which is preliminary data.</text>
</comment>
<dbReference type="PANTHER" id="PTHR32085">
    <property type="entry name" value="PROTEIN CSF1"/>
    <property type="match status" value="1"/>
</dbReference>
<feature type="compositionally biased region" description="Polar residues" evidence="1">
    <location>
        <begin position="1101"/>
        <end position="1120"/>
    </location>
</feature>
<dbReference type="InterPro" id="IPR048636">
    <property type="entry name" value="Csf1_N"/>
</dbReference>